<evidence type="ECO:0000313" key="1">
    <source>
        <dbReference type="EMBL" id="KAG9222123.1"/>
    </source>
</evidence>
<reference evidence="1 2" key="1">
    <citation type="journal article" date="2021" name="Appl. Environ. Microbiol.">
        <title>Genetic linkage and physical mapping for an oyster mushroom Pleurotus cornucopiae and QTL analysis for the trait cap color.</title>
        <authorList>
            <person name="Zhang Y."/>
            <person name="Gao W."/>
            <person name="Sonnenberg A."/>
            <person name="Chen Q."/>
            <person name="Zhang J."/>
            <person name="Huang C."/>
        </authorList>
    </citation>
    <scope>NUCLEOTIDE SEQUENCE [LARGE SCALE GENOMIC DNA]</scope>
    <source>
        <strain evidence="1">CCMSSC00406</strain>
    </source>
</reference>
<gene>
    <name evidence="1" type="ORF">CCMSSC00406_0009574</name>
</gene>
<dbReference type="EMBL" id="WQMT02000005">
    <property type="protein sequence ID" value="KAG9222123.1"/>
    <property type="molecule type" value="Genomic_DNA"/>
</dbReference>
<name>A0ACB7IWZ3_PLECO</name>
<comment type="caution">
    <text evidence="1">The sequence shown here is derived from an EMBL/GenBank/DDBJ whole genome shotgun (WGS) entry which is preliminary data.</text>
</comment>
<sequence length="494" mass="56532">MALTRTQSQELEDLYDAKIKAHFAEIRVLREQRNADCSKTRKIPTELLATIFGALDCDYKHWIVATHVCRTWRNTALNDPTLWADFTFLPRRWIPEVLARSKTALLRVRHRDPQGAELTSFFDYIVEHPERIKILEIERGAFVNRLTKPAPYLEYLSVDTEVPFPPDFLGGLAPRLKTIRCRDLPPEASWLSNLTRLDCKQVCLEAAYMSKLTSLKLGWGWAPLDATGRAIECMGIDGLLSALENIPSLQHLELCCPDGAAPSSRPAPVHLPHLRDITLHFAEPEMADIFNHLSVDNIAKLTTYWRPPYRGEALLSPAMIEPACRFFERCYHDGNLQYLRLHGNWSIEMHRFMGSTRVHTPVLLFKSLQITDVAGMMKLIPRCVPRIFSRRRDYGPEPPLPLTDCDSIEELHIESGYDIFTTDAVTPYPSLRQLQICDMNLALKKGFERITQLKHWIAQRSSTSKIELLVLRKCNLSDEVIQSLQEVVLVSVEP</sequence>
<organism evidence="1 2">
    <name type="scientific">Pleurotus cornucopiae</name>
    <name type="common">Cornucopia mushroom</name>
    <dbReference type="NCBI Taxonomy" id="5321"/>
    <lineage>
        <taxon>Eukaryota</taxon>
        <taxon>Fungi</taxon>
        <taxon>Dikarya</taxon>
        <taxon>Basidiomycota</taxon>
        <taxon>Agaricomycotina</taxon>
        <taxon>Agaricomycetes</taxon>
        <taxon>Agaricomycetidae</taxon>
        <taxon>Agaricales</taxon>
        <taxon>Pleurotineae</taxon>
        <taxon>Pleurotaceae</taxon>
        <taxon>Pleurotus</taxon>
    </lineage>
</organism>
<dbReference type="Proteomes" id="UP000824881">
    <property type="component" value="Unassembled WGS sequence"/>
</dbReference>
<accession>A0ACB7IWZ3</accession>
<proteinExistence type="predicted"/>
<keyword evidence="2" id="KW-1185">Reference proteome</keyword>
<protein>
    <submittedName>
        <fullName evidence="1">Uncharacterized protein</fullName>
    </submittedName>
</protein>
<evidence type="ECO:0000313" key="2">
    <source>
        <dbReference type="Proteomes" id="UP000824881"/>
    </source>
</evidence>